<evidence type="ECO:0000313" key="1">
    <source>
        <dbReference type="EMBL" id="KAJ7191053.1"/>
    </source>
</evidence>
<evidence type="ECO:0000313" key="2">
    <source>
        <dbReference type="Proteomes" id="UP001219525"/>
    </source>
</evidence>
<accession>A0AAD6UNE2</accession>
<dbReference type="EMBL" id="JARJCW010000138">
    <property type="protein sequence ID" value="KAJ7191053.1"/>
    <property type="molecule type" value="Genomic_DNA"/>
</dbReference>
<protein>
    <submittedName>
        <fullName evidence="1">Uncharacterized protein</fullName>
    </submittedName>
</protein>
<dbReference type="Proteomes" id="UP001219525">
    <property type="component" value="Unassembled WGS sequence"/>
</dbReference>
<reference evidence="1" key="1">
    <citation type="submission" date="2023-03" db="EMBL/GenBank/DDBJ databases">
        <title>Massive genome expansion in bonnet fungi (Mycena s.s.) driven by repeated elements and novel gene families across ecological guilds.</title>
        <authorList>
            <consortium name="Lawrence Berkeley National Laboratory"/>
            <person name="Harder C.B."/>
            <person name="Miyauchi S."/>
            <person name="Viragh M."/>
            <person name="Kuo A."/>
            <person name="Thoen E."/>
            <person name="Andreopoulos B."/>
            <person name="Lu D."/>
            <person name="Skrede I."/>
            <person name="Drula E."/>
            <person name="Henrissat B."/>
            <person name="Morin E."/>
            <person name="Kohler A."/>
            <person name="Barry K."/>
            <person name="LaButti K."/>
            <person name="Morin E."/>
            <person name="Salamov A."/>
            <person name="Lipzen A."/>
            <person name="Mereny Z."/>
            <person name="Hegedus B."/>
            <person name="Baldrian P."/>
            <person name="Stursova M."/>
            <person name="Weitz H."/>
            <person name="Taylor A."/>
            <person name="Grigoriev I.V."/>
            <person name="Nagy L.G."/>
            <person name="Martin F."/>
            <person name="Kauserud H."/>
        </authorList>
    </citation>
    <scope>NUCLEOTIDE SEQUENCE</scope>
    <source>
        <strain evidence="1">9144</strain>
    </source>
</reference>
<name>A0AAD6UNE2_9AGAR</name>
<keyword evidence="2" id="KW-1185">Reference proteome</keyword>
<proteinExistence type="predicted"/>
<dbReference type="AlphaFoldDB" id="A0AAD6UNE2"/>
<organism evidence="1 2">
    <name type="scientific">Mycena pura</name>
    <dbReference type="NCBI Taxonomy" id="153505"/>
    <lineage>
        <taxon>Eukaryota</taxon>
        <taxon>Fungi</taxon>
        <taxon>Dikarya</taxon>
        <taxon>Basidiomycota</taxon>
        <taxon>Agaricomycotina</taxon>
        <taxon>Agaricomycetes</taxon>
        <taxon>Agaricomycetidae</taxon>
        <taxon>Agaricales</taxon>
        <taxon>Marasmiineae</taxon>
        <taxon>Mycenaceae</taxon>
        <taxon>Mycena</taxon>
    </lineage>
</organism>
<gene>
    <name evidence="1" type="ORF">GGX14DRAFT_579287</name>
</gene>
<sequence length="487" mass="54906">MHSRAALPANELVGEPRLFSISEEQQLLQEAPFAALSEAMVSDLKSGTRTRKKSKLDDWRPGVAQDLSKDQIAMKTITIGCFSALLSNCQTEGAADLFVETIVARHSGREYEALQILIRAQVNAHNGLSEISLRDVMAALDEIKADIGQPITDLKWARSRCTEWNKILRSYFALDSEVIQGCEELLKAVVTVLREMRRVNVGQNKKLTREFQDAVKSSGLCDTLGVLTNPYEFREVNYPYIQLSEGLYHWRISFGAVHDSWTAKECQGPDTSGPYGSGNKEDYMKPRGKLRIPLAAFLAIASDERFVRQATASAENSFFPSSEFNFLFNWVRWIAPTIRAMRVGHNIDVKGWTSQMEDPAIWDIWVLWRDICDVRADGWDTDYNVANPLLRQLLRGAALERAHLKQVKEELLGDYRSPGGRKENSCAPDVRQAFFYKQARRPKDELDQLKGAKLTFAEDGDVLQTDNNLPVFSPAQLARVTSRKISA</sequence>
<comment type="caution">
    <text evidence="1">The sequence shown here is derived from an EMBL/GenBank/DDBJ whole genome shotgun (WGS) entry which is preliminary data.</text>
</comment>